<dbReference type="Gene3D" id="1.10.10.10">
    <property type="entry name" value="Winged helix-like DNA-binding domain superfamily/Winged helix DNA-binding domain"/>
    <property type="match status" value="1"/>
</dbReference>
<keyword evidence="7" id="KW-1185">Reference proteome</keyword>
<dbReference type="InterPro" id="IPR016461">
    <property type="entry name" value="COMT-like"/>
</dbReference>
<dbReference type="InterPro" id="IPR036390">
    <property type="entry name" value="WH_DNA-bd_sf"/>
</dbReference>
<evidence type="ECO:0000259" key="5">
    <source>
        <dbReference type="Pfam" id="PF08100"/>
    </source>
</evidence>
<evidence type="ECO:0000259" key="4">
    <source>
        <dbReference type="Pfam" id="PF00891"/>
    </source>
</evidence>
<dbReference type="SUPFAM" id="SSF53335">
    <property type="entry name" value="S-adenosyl-L-methionine-dependent methyltransferases"/>
    <property type="match status" value="1"/>
</dbReference>
<dbReference type="PANTHER" id="PTHR43712:SF2">
    <property type="entry name" value="O-METHYLTRANSFERASE CICE"/>
    <property type="match status" value="1"/>
</dbReference>
<dbReference type="Pfam" id="PF00891">
    <property type="entry name" value="Methyltransf_2"/>
    <property type="match status" value="1"/>
</dbReference>
<accession>A0ABR2ZF21</accession>
<evidence type="ECO:0000256" key="1">
    <source>
        <dbReference type="ARBA" id="ARBA00022603"/>
    </source>
</evidence>
<dbReference type="InterPro" id="IPR029063">
    <property type="entry name" value="SAM-dependent_MTases_sf"/>
</dbReference>
<keyword evidence="3" id="KW-0949">S-adenosyl-L-methionine</keyword>
<dbReference type="Pfam" id="PF08100">
    <property type="entry name" value="Dimerisation"/>
    <property type="match status" value="1"/>
</dbReference>
<feature type="domain" description="O-methyltransferase dimerisation" evidence="5">
    <location>
        <begin position="91"/>
        <end position="160"/>
    </location>
</feature>
<evidence type="ECO:0000313" key="7">
    <source>
        <dbReference type="Proteomes" id="UP001437256"/>
    </source>
</evidence>
<dbReference type="InterPro" id="IPR012967">
    <property type="entry name" value="COMT_dimerisation"/>
</dbReference>
<dbReference type="Gene3D" id="3.40.50.150">
    <property type="entry name" value="Vaccinia Virus protein VP39"/>
    <property type="match status" value="1"/>
</dbReference>
<feature type="domain" description="O-methyltransferase C-terminal" evidence="4">
    <location>
        <begin position="234"/>
        <end position="357"/>
    </location>
</feature>
<organism evidence="6 7">
    <name type="scientific">Marasmius tenuissimus</name>
    <dbReference type="NCBI Taxonomy" id="585030"/>
    <lineage>
        <taxon>Eukaryota</taxon>
        <taxon>Fungi</taxon>
        <taxon>Dikarya</taxon>
        <taxon>Basidiomycota</taxon>
        <taxon>Agaricomycotina</taxon>
        <taxon>Agaricomycetes</taxon>
        <taxon>Agaricomycetidae</taxon>
        <taxon>Agaricales</taxon>
        <taxon>Marasmiineae</taxon>
        <taxon>Marasmiaceae</taxon>
        <taxon>Marasmius</taxon>
    </lineage>
</organism>
<gene>
    <name evidence="6" type="ORF">AAF712_013299</name>
</gene>
<keyword evidence="2" id="KW-0808">Transferase</keyword>
<dbReference type="InterPro" id="IPR036388">
    <property type="entry name" value="WH-like_DNA-bd_sf"/>
</dbReference>
<reference evidence="6 7" key="1">
    <citation type="submission" date="2024-05" db="EMBL/GenBank/DDBJ databases">
        <title>A draft genome resource for the thread blight pathogen Marasmius tenuissimus strain MS-2.</title>
        <authorList>
            <person name="Yulfo-Soto G.E."/>
            <person name="Baruah I.K."/>
            <person name="Amoako-Attah I."/>
            <person name="Bukari Y."/>
            <person name="Meinhardt L.W."/>
            <person name="Bailey B.A."/>
            <person name="Cohen S.P."/>
        </authorList>
    </citation>
    <scope>NUCLEOTIDE SEQUENCE [LARGE SCALE GENOMIC DNA]</scope>
    <source>
        <strain evidence="6 7">MS-2</strain>
    </source>
</reference>
<keyword evidence="1" id="KW-0489">Methyltransferase</keyword>
<evidence type="ECO:0008006" key="8">
    <source>
        <dbReference type="Google" id="ProtNLM"/>
    </source>
</evidence>
<evidence type="ECO:0000256" key="2">
    <source>
        <dbReference type="ARBA" id="ARBA00022679"/>
    </source>
</evidence>
<name>A0ABR2ZF21_9AGAR</name>
<proteinExistence type="predicted"/>
<sequence length="443" mass="48530">MTIPTGISHIDALLELIHSATHDAVAEYRKTGCGVPSPDDSSPHPLDSASDALVLKKAIRVLEGACERLCTTLAQPMHTVANRSMPYEAPCMRLVVERKIPDLLEGAPEGLHIESIAAKTSLDARKLRQVLRLLSTRGCFQEVAEDVFTNNRLSLTLLSSNPVSASVLLFTGECLKANNFIPEAFTDPEYGTSTAVNKTAFSYSVRGEMENLGLFDWYQVHDDTGYLSIPSYKPEVGQRFNTAMIGLSAIMGAPAVVNKFPWATMPQGTTLCDIGSGVGTVPLAIAKLWATELPEASDTGRVKFVPINFLQQAPVAGQDIYYMKHIIHDWPDSEAITILRNVANAMTSQSRCFIHDVALQHAYLGTNPINSTVIGLERAPTPLLPNYGTGNVRHYNLNINMVALFNSQERTCEEYAALGAEVGLKLVKAWDFAETYMLEFRLI</sequence>
<dbReference type="PANTHER" id="PTHR43712">
    <property type="entry name" value="PUTATIVE (AFU_ORTHOLOGUE AFUA_4G14580)-RELATED"/>
    <property type="match status" value="1"/>
</dbReference>
<dbReference type="SUPFAM" id="SSF46785">
    <property type="entry name" value="Winged helix' DNA-binding domain"/>
    <property type="match status" value="1"/>
</dbReference>
<dbReference type="InterPro" id="IPR001077">
    <property type="entry name" value="COMT_C"/>
</dbReference>
<dbReference type="Proteomes" id="UP001437256">
    <property type="component" value="Unassembled WGS sequence"/>
</dbReference>
<dbReference type="PROSITE" id="PS51683">
    <property type="entry name" value="SAM_OMT_II"/>
    <property type="match status" value="1"/>
</dbReference>
<protein>
    <recommendedName>
        <fullName evidence="8">O-methyltransferase domain-containing protein</fullName>
    </recommendedName>
</protein>
<comment type="caution">
    <text evidence="6">The sequence shown here is derived from an EMBL/GenBank/DDBJ whole genome shotgun (WGS) entry which is preliminary data.</text>
</comment>
<dbReference type="EMBL" id="JBBXMP010000200">
    <property type="protein sequence ID" value="KAL0059950.1"/>
    <property type="molecule type" value="Genomic_DNA"/>
</dbReference>
<evidence type="ECO:0000313" key="6">
    <source>
        <dbReference type="EMBL" id="KAL0059950.1"/>
    </source>
</evidence>
<evidence type="ECO:0000256" key="3">
    <source>
        <dbReference type="ARBA" id="ARBA00022691"/>
    </source>
</evidence>